<keyword evidence="1" id="KW-0472">Membrane</keyword>
<organism evidence="2">
    <name type="scientific">Pseudo-nitzschia australis</name>
    <dbReference type="NCBI Taxonomy" id="44445"/>
    <lineage>
        <taxon>Eukaryota</taxon>
        <taxon>Sar</taxon>
        <taxon>Stramenopiles</taxon>
        <taxon>Ochrophyta</taxon>
        <taxon>Bacillariophyta</taxon>
        <taxon>Bacillariophyceae</taxon>
        <taxon>Bacillariophycidae</taxon>
        <taxon>Bacillariales</taxon>
        <taxon>Bacillariaceae</taxon>
        <taxon>Pseudo-nitzschia</taxon>
    </lineage>
</organism>
<sequence length="292" mass="32827">MGDGNDDNDDFLTRWSCCNDKQTVFLLLYIAYVALALLTWKSFVAKPIRLVAVFVHEWCHATMCWLTCGDVRKINVFENEGGVTTFVGGCRCLIIPAGYVGCSICSMIFVILSGGRTSALIGCIIFTLSLLATLCYSPNRLTVYLCLGYAVVNIAVAILDYYWYNLLLQCLFLYYGVTIGIFSIADTYDDTVLRENKGSDSVACSQEVCFCCPPKCIGLQWALLAIFFQCIGMWFALVAMSPECEDLSWMNCMDPEDDGIWDAWEVLFGGERNLNFDGWWHQFTESIGWGNR</sequence>
<accession>A0A7S4AD73</accession>
<evidence type="ECO:0000256" key="1">
    <source>
        <dbReference type="SAM" id="Phobius"/>
    </source>
</evidence>
<dbReference type="Pfam" id="PF13398">
    <property type="entry name" value="Peptidase_M50B"/>
    <property type="match status" value="1"/>
</dbReference>
<name>A0A7S4AD73_9STRA</name>
<feature type="transmembrane region" description="Helical" evidence="1">
    <location>
        <begin position="23"/>
        <end position="40"/>
    </location>
</feature>
<protein>
    <submittedName>
        <fullName evidence="2">Uncharacterized protein</fullName>
    </submittedName>
</protein>
<dbReference type="AlphaFoldDB" id="A0A7S4AD73"/>
<evidence type="ECO:0000313" key="2">
    <source>
        <dbReference type="EMBL" id="CAE0711780.1"/>
    </source>
</evidence>
<feature type="transmembrane region" description="Helical" evidence="1">
    <location>
        <begin position="221"/>
        <end position="240"/>
    </location>
</feature>
<dbReference type="InterPro" id="IPR049500">
    <property type="entry name" value="Peptidase_M50B-like"/>
</dbReference>
<dbReference type="EMBL" id="HBIX01005690">
    <property type="protein sequence ID" value="CAE0711780.1"/>
    <property type="molecule type" value="Transcribed_RNA"/>
</dbReference>
<feature type="transmembrane region" description="Helical" evidence="1">
    <location>
        <begin position="93"/>
        <end position="112"/>
    </location>
</feature>
<feature type="transmembrane region" description="Helical" evidence="1">
    <location>
        <begin position="118"/>
        <end position="136"/>
    </location>
</feature>
<keyword evidence="1" id="KW-1133">Transmembrane helix</keyword>
<dbReference type="PANTHER" id="PTHR33979:SF2">
    <property type="entry name" value="PEPTIDASE M50B-LIKE-DOMAIN-CONTAINING PROTEIN"/>
    <property type="match status" value="1"/>
</dbReference>
<proteinExistence type="predicted"/>
<gene>
    <name evidence="2" type="ORF">PAUS00366_LOCUS4532</name>
</gene>
<dbReference type="PANTHER" id="PTHR33979">
    <property type="entry name" value="OS02G0221600 PROTEIN"/>
    <property type="match status" value="1"/>
</dbReference>
<reference evidence="2" key="1">
    <citation type="submission" date="2021-01" db="EMBL/GenBank/DDBJ databases">
        <authorList>
            <person name="Corre E."/>
            <person name="Pelletier E."/>
            <person name="Niang G."/>
            <person name="Scheremetjew M."/>
            <person name="Finn R."/>
            <person name="Kale V."/>
            <person name="Holt S."/>
            <person name="Cochrane G."/>
            <person name="Meng A."/>
            <person name="Brown T."/>
            <person name="Cohen L."/>
        </authorList>
    </citation>
    <scope>NUCLEOTIDE SEQUENCE</scope>
    <source>
        <strain evidence="2">10249 10 AB</strain>
    </source>
</reference>
<feature type="transmembrane region" description="Helical" evidence="1">
    <location>
        <begin position="143"/>
        <end position="164"/>
    </location>
</feature>
<keyword evidence="1" id="KW-0812">Transmembrane</keyword>